<gene>
    <name evidence="1" type="ORF">Tci_905130</name>
</gene>
<sequence length="44" mass="4870">ASELAIPNFTPADGRSTLPPIKCLEWRGLDARMIAVIIGEFDQR</sequence>
<name>A0A699VIS7_TANCI</name>
<reference evidence="1" key="1">
    <citation type="journal article" date="2019" name="Sci. Rep.">
        <title>Draft genome of Tanacetum cinerariifolium, the natural source of mosquito coil.</title>
        <authorList>
            <person name="Yamashiro T."/>
            <person name="Shiraishi A."/>
            <person name="Satake H."/>
            <person name="Nakayama K."/>
        </authorList>
    </citation>
    <scope>NUCLEOTIDE SEQUENCE</scope>
</reference>
<protein>
    <submittedName>
        <fullName evidence="1">Uncharacterized protein</fullName>
    </submittedName>
</protein>
<proteinExistence type="predicted"/>
<dbReference type="EMBL" id="BKCJ011432232">
    <property type="protein sequence ID" value="GFD33161.1"/>
    <property type="molecule type" value="Genomic_DNA"/>
</dbReference>
<dbReference type="AlphaFoldDB" id="A0A699VIS7"/>
<accession>A0A699VIS7</accession>
<organism evidence="1">
    <name type="scientific">Tanacetum cinerariifolium</name>
    <name type="common">Dalmatian daisy</name>
    <name type="synonym">Chrysanthemum cinerariifolium</name>
    <dbReference type="NCBI Taxonomy" id="118510"/>
    <lineage>
        <taxon>Eukaryota</taxon>
        <taxon>Viridiplantae</taxon>
        <taxon>Streptophyta</taxon>
        <taxon>Embryophyta</taxon>
        <taxon>Tracheophyta</taxon>
        <taxon>Spermatophyta</taxon>
        <taxon>Magnoliopsida</taxon>
        <taxon>eudicotyledons</taxon>
        <taxon>Gunneridae</taxon>
        <taxon>Pentapetalae</taxon>
        <taxon>asterids</taxon>
        <taxon>campanulids</taxon>
        <taxon>Asterales</taxon>
        <taxon>Asteraceae</taxon>
        <taxon>Asteroideae</taxon>
        <taxon>Anthemideae</taxon>
        <taxon>Anthemidinae</taxon>
        <taxon>Tanacetum</taxon>
    </lineage>
</organism>
<feature type="non-terminal residue" evidence="1">
    <location>
        <position position="1"/>
    </location>
</feature>
<evidence type="ECO:0000313" key="1">
    <source>
        <dbReference type="EMBL" id="GFD33161.1"/>
    </source>
</evidence>
<comment type="caution">
    <text evidence="1">The sequence shown here is derived from an EMBL/GenBank/DDBJ whole genome shotgun (WGS) entry which is preliminary data.</text>
</comment>